<evidence type="ECO:0000313" key="5">
    <source>
        <dbReference type="Proteomes" id="UP000468717"/>
    </source>
</evidence>
<feature type="domain" description="Pyrrolo-quinoline quinone repeat" evidence="3">
    <location>
        <begin position="245"/>
        <end position="488"/>
    </location>
</feature>
<dbReference type="InterPro" id="IPR011047">
    <property type="entry name" value="Quinoprotein_ADH-like_sf"/>
</dbReference>
<feature type="signal peptide" evidence="2">
    <location>
        <begin position="1"/>
        <end position="34"/>
    </location>
</feature>
<dbReference type="InterPro" id="IPR018391">
    <property type="entry name" value="PQQ_b-propeller_rpt"/>
</dbReference>
<comment type="caution">
    <text evidence="4">The sequence shown here is derived from an EMBL/GenBank/DDBJ whole genome shotgun (WGS) entry which is preliminary data.</text>
</comment>
<accession>A0A6I1IAU0</accession>
<evidence type="ECO:0000259" key="3">
    <source>
        <dbReference type="Pfam" id="PF13360"/>
    </source>
</evidence>
<dbReference type="InterPro" id="IPR002372">
    <property type="entry name" value="PQQ_rpt_dom"/>
</dbReference>
<feature type="chain" id="PRO_5026069699" evidence="2">
    <location>
        <begin position="35"/>
        <end position="567"/>
    </location>
</feature>
<dbReference type="Gene3D" id="2.130.10.10">
    <property type="entry name" value="YVTN repeat-like/Quinoprotein amine dehydrogenase"/>
    <property type="match status" value="1"/>
</dbReference>
<dbReference type="InterPro" id="IPR015943">
    <property type="entry name" value="WD40/YVTN_repeat-like_dom_sf"/>
</dbReference>
<evidence type="ECO:0000313" key="4">
    <source>
        <dbReference type="EMBL" id="KAB8065486.1"/>
    </source>
</evidence>
<dbReference type="PANTHER" id="PTHR34512">
    <property type="entry name" value="CELL SURFACE PROTEIN"/>
    <property type="match status" value="1"/>
</dbReference>
<evidence type="ECO:0000256" key="1">
    <source>
        <dbReference type="SAM" id="MobiDB-lite"/>
    </source>
</evidence>
<sequence length="567" mass="58705">MKPQHGYRMRTLFPLLWRAAALPLAITTTLSACGGGSGGAVGVPPGLQEKPGMTLSAVSSSCTAQPGAICDDIHVTVRLADGVTDTRPQSHEKPASGTVGVLQQADRQKQADGSWLLTFKAVPGLAPGVYAGKIELSLPLTVGVYKTESMDYQVTVAPLAGSMGALQALPGVGDWEGVNGNAAHTGLVPATFDSRRFTRRWTWLGPSSPRAVVGSPVVAANGLVYVSQQSAAPVEGSSTKYVTTSTVTALNESDSQARWTQSLTSDGYLGAPAVSGGKLAMAGYDTVHVFDAHAGGVPLGVRPPNTNGTLLGVSLATAPTFFGGNVYVGGNNDISGIDAAAGQTRWSASLGLSKLGNVNDWTPAVNGDTVYSHAAGTLTAFNIADGKARFSVAVPGQVLGGLNKSSLRQAPVLADADSVLLLNQRPLAGEAANNSLSLVDVHSRAVRWTVQGQFSTQPVVAQGVVYVGNQASQALEARRLGDGAVLWSWPLDTAFDAYFGGDLIVTGNLLFVGGRNNTYAIDLASHKTVWTYRMGGSLALSRHGVLYIRQGTDLPGGSMVLTAINLQ</sequence>
<dbReference type="SUPFAM" id="SSF50998">
    <property type="entry name" value="Quinoprotein alcohol dehydrogenase-like"/>
    <property type="match status" value="1"/>
</dbReference>
<dbReference type="SMART" id="SM00564">
    <property type="entry name" value="PQQ"/>
    <property type="match status" value="5"/>
</dbReference>
<dbReference type="PROSITE" id="PS51257">
    <property type="entry name" value="PROKAR_LIPOPROTEIN"/>
    <property type="match status" value="1"/>
</dbReference>
<dbReference type="Proteomes" id="UP000468717">
    <property type="component" value="Unassembled WGS sequence"/>
</dbReference>
<keyword evidence="5" id="KW-1185">Reference proteome</keyword>
<dbReference type="PANTHER" id="PTHR34512:SF30">
    <property type="entry name" value="OUTER MEMBRANE PROTEIN ASSEMBLY FACTOR BAMB"/>
    <property type="match status" value="1"/>
</dbReference>
<feature type="region of interest" description="Disordered" evidence="1">
    <location>
        <begin position="85"/>
        <end position="104"/>
    </location>
</feature>
<name>A0A6I1IAU0_9BURK</name>
<dbReference type="Gene3D" id="2.40.128.630">
    <property type="match status" value="1"/>
</dbReference>
<evidence type="ECO:0000256" key="2">
    <source>
        <dbReference type="SAM" id="SignalP"/>
    </source>
</evidence>
<gene>
    <name evidence="4" type="ORF">GCN75_06800</name>
</gene>
<reference evidence="4 5" key="1">
    <citation type="submission" date="2019-10" db="EMBL/GenBank/DDBJ databases">
        <title>Three novel species isolated from a subtropical stream in China.</title>
        <authorList>
            <person name="Lu H."/>
        </authorList>
    </citation>
    <scope>NUCLEOTIDE SEQUENCE [LARGE SCALE GENOMIC DNA]</scope>
    <source>
        <strain evidence="4 5">FT13W</strain>
    </source>
</reference>
<dbReference type="EMBL" id="WFLI01000006">
    <property type="protein sequence ID" value="KAB8065486.1"/>
    <property type="molecule type" value="Genomic_DNA"/>
</dbReference>
<proteinExistence type="predicted"/>
<organism evidence="4 5">
    <name type="scientific">Janthinobacterium violaceinigrum</name>
    <dbReference type="NCBI Taxonomy" id="2654252"/>
    <lineage>
        <taxon>Bacteria</taxon>
        <taxon>Pseudomonadati</taxon>
        <taxon>Pseudomonadota</taxon>
        <taxon>Betaproteobacteria</taxon>
        <taxon>Burkholderiales</taxon>
        <taxon>Oxalobacteraceae</taxon>
        <taxon>Janthinobacterium</taxon>
    </lineage>
</organism>
<protein>
    <submittedName>
        <fullName evidence="4">PQQ-binding-like beta-propeller repeat protein</fullName>
    </submittedName>
</protein>
<dbReference type="Pfam" id="PF13360">
    <property type="entry name" value="PQQ_2"/>
    <property type="match status" value="1"/>
</dbReference>
<keyword evidence="2" id="KW-0732">Signal</keyword>
<dbReference type="AlphaFoldDB" id="A0A6I1IAU0"/>